<dbReference type="AlphaFoldDB" id="A0AAD1UI74"/>
<sequence>MKNKQDEQLMDSLKSFITSIGIRQKSTEKTRDKTIDVLRSTPKCYGDTQRKQKLTKFINNLMKSNESSSENKNKLASKFGCRKRSNIDSVYFNKLAGQEIVAFMPIMLEEQQRNYFQRRKHSKNVKQPPMGRPKIIKTAKCNLLKQLKARSKLWIVTRCCSIIGISNKNFLVLIIEAESAQTYSQRLENNSKNNAMPSKRKVYNRRILQNTPLKSKVFMNSQLSTPLVSTNQKALKNHWGINKTAKRTYASPGNETYIIRRVELFDRNDKCKSEIRKQPNTIIQVQLSSNRQKLTQQIDFSDEPLRQKLLSLTKDGLEETPFGYSPD</sequence>
<protein>
    <submittedName>
        <fullName evidence="1">Uncharacterized protein</fullName>
    </submittedName>
</protein>
<keyword evidence="2" id="KW-1185">Reference proteome</keyword>
<evidence type="ECO:0000313" key="2">
    <source>
        <dbReference type="Proteomes" id="UP001295684"/>
    </source>
</evidence>
<dbReference type="Proteomes" id="UP001295684">
    <property type="component" value="Unassembled WGS sequence"/>
</dbReference>
<evidence type="ECO:0000313" key="1">
    <source>
        <dbReference type="EMBL" id="CAI2365773.1"/>
    </source>
</evidence>
<organism evidence="1 2">
    <name type="scientific">Euplotes crassus</name>
    <dbReference type="NCBI Taxonomy" id="5936"/>
    <lineage>
        <taxon>Eukaryota</taxon>
        <taxon>Sar</taxon>
        <taxon>Alveolata</taxon>
        <taxon>Ciliophora</taxon>
        <taxon>Intramacronucleata</taxon>
        <taxon>Spirotrichea</taxon>
        <taxon>Hypotrichia</taxon>
        <taxon>Euplotida</taxon>
        <taxon>Euplotidae</taxon>
        <taxon>Moneuplotes</taxon>
    </lineage>
</organism>
<proteinExistence type="predicted"/>
<name>A0AAD1UI74_EUPCR</name>
<accession>A0AAD1UI74</accession>
<gene>
    <name evidence="1" type="ORF">ECRASSUSDP1_LOCUS7062</name>
</gene>
<dbReference type="EMBL" id="CAMPGE010006868">
    <property type="protein sequence ID" value="CAI2365773.1"/>
    <property type="molecule type" value="Genomic_DNA"/>
</dbReference>
<reference evidence="1" key="1">
    <citation type="submission" date="2023-07" db="EMBL/GenBank/DDBJ databases">
        <authorList>
            <consortium name="AG Swart"/>
            <person name="Singh M."/>
            <person name="Singh A."/>
            <person name="Seah K."/>
            <person name="Emmerich C."/>
        </authorList>
    </citation>
    <scope>NUCLEOTIDE SEQUENCE</scope>
    <source>
        <strain evidence="1">DP1</strain>
    </source>
</reference>
<comment type="caution">
    <text evidence="1">The sequence shown here is derived from an EMBL/GenBank/DDBJ whole genome shotgun (WGS) entry which is preliminary data.</text>
</comment>